<dbReference type="KEGG" id="mhd:Marky_1694"/>
<name>F2NMP5_MARHT</name>
<evidence type="ECO:0000313" key="1">
    <source>
        <dbReference type="EMBL" id="AEB12429.1"/>
    </source>
</evidence>
<keyword evidence="2" id="KW-1185">Reference proteome</keyword>
<sequence>MMQGMQHLDQTLYYLGRTDKEGTLDLVYLQGPEGKLAVVFTTRAGSEKVRPLIPYEVGAGLVVYAAKDWRDKEVLFRLMWDQGARQYLVDLDPEAKGKVRVYTVEEALAYIESHKRNSSCL</sequence>
<dbReference type="AlphaFoldDB" id="F2NMP5"/>
<evidence type="ECO:0000313" key="2">
    <source>
        <dbReference type="Proteomes" id="UP000007030"/>
    </source>
</evidence>
<protein>
    <submittedName>
        <fullName evidence="1">ATP-dependent chaperone ClpB</fullName>
    </submittedName>
</protein>
<gene>
    <name evidence="1" type="ordered locus">Marky_1694</name>
</gene>
<dbReference type="EMBL" id="CP002630">
    <property type="protein sequence ID" value="AEB12429.1"/>
    <property type="molecule type" value="Genomic_DNA"/>
</dbReference>
<reference evidence="1 2" key="1">
    <citation type="journal article" date="2012" name="Stand. Genomic Sci.">
        <title>Complete genome sequence of the aerobic, heterotroph Marinithermus hydrothermalis type strain (T1(T)) from a deep-sea hydrothermal vent chimney.</title>
        <authorList>
            <person name="Copeland A."/>
            <person name="Gu W."/>
            <person name="Yasawong M."/>
            <person name="Lapidus A."/>
            <person name="Lucas S."/>
            <person name="Deshpande S."/>
            <person name="Pagani I."/>
            <person name="Tapia R."/>
            <person name="Cheng J.F."/>
            <person name="Goodwin L.A."/>
            <person name="Pitluck S."/>
            <person name="Liolios K."/>
            <person name="Ivanova N."/>
            <person name="Mavromatis K."/>
            <person name="Mikhailova N."/>
            <person name="Pati A."/>
            <person name="Chen A."/>
            <person name="Palaniappan K."/>
            <person name="Land M."/>
            <person name="Pan C."/>
            <person name="Brambilla E.M."/>
            <person name="Rohde M."/>
            <person name="Tindall B.J."/>
            <person name="Sikorski J."/>
            <person name="Goker M."/>
            <person name="Detter J.C."/>
            <person name="Bristow J."/>
            <person name="Eisen J.A."/>
            <person name="Markowitz V."/>
            <person name="Hugenholtz P."/>
            <person name="Kyrpides N.C."/>
            <person name="Klenk H.P."/>
            <person name="Woyke T."/>
        </authorList>
    </citation>
    <scope>NUCLEOTIDE SEQUENCE [LARGE SCALE GENOMIC DNA]</scope>
    <source>
        <strain evidence="2">DSM 14884 / JCM 11576 / T1</strain>
    </source>
</reference>
<accession>F2NMP5</accession>
<dbReference type="HOGENOM" id="CLU_2180709_0_0_0"/>
<proteinExistence type="predicted"/>
<dbReference type="Proteomes" id="UP000007030">
    <property type="component" value="Chromosome"/>
</dbReference>
<organism evidence="1 2">
    <name type="scientific">Marinithermus hydrothermalis (strain DSM 14884 / JCM 11576 / T1)</name>
    <dbReference type="NCBI Taxonomy" id="869210"/>
    <lineage>
        <taxon>Bacteria</taxon>
        <taxon>Thermotogati</taxon>
        <taxon>Deinococcota</taxon>
        <taxon>Deinococci</taxon>
        <taxon>Thermales</taxon>
        <taxon>Thermaceae</taxon>
        <taxon>Marinithermus</taxon>
    </lineage>
</organism>
<dbReference type="eggNOG" id="ENOG5033P5V">
    <property type="taxonomic scope" value="Bacteria"/>
</dbReference>